<dbReference type="GO" id="GO:0016020">
    <property type="term" value="C:membrane"/>
    <property type="evidence" value="ECO:0007669"/>
    <property type="project" value="UniProtKB-SubCell"/>
</dbReference>
<feature type="transmembrane region" description="Helical" evidence="7">
    <location>
        <begin position="232"/>
        <end position="256"/>
    </location>
</feature>
<gene>
    <name evidence="9" type="ORF">F503_00056</name>
</gene>
<keyword evidence="3 7" id="KW-1133">Transmembrane helix</keyword>
<keyword evidence="10" id="KW-1185">Reference proteome</keyword>
<comment type="similarity">
    <text evidence="5">Belongs to the SAT4 family.</text>
</comment>
<dbReference type="InterPro" id="IPR052337">
    <property type="entry name" value="SAT4-like"/>
</dbReference>
<feature type="compositionally biased region" description="Basic and acidic residues" evidence="6">
    <location>
        <begin position="433"/>
        <end position="449"/>
    </location>
</feature>
<name>S3BWI1_OPHP1</name>
<dbReference type="EMBL" id="KE148158">
    <property type="protein sequence ID" value="EPE04902.1"/>
    <property type="molecule type" value="Genomic_DNA"/>
</dbReference>
<dbReference type="InterPro" id="IPR049326">
    <property type="entry name" value="Rhodopsin_dom_fungi"/>
</dbReference>
<dbReference type="AlphaFoldDB" id="S3BWI1"/>
<dbReference type="OrthoDB" id="5283415at2759"/>
<evidence type="ECO:0000256" key="3">
    <source>
        <dbReference type="ARBA" id="ARBA00022989"/>
    </source>
</evidence>
<feature type="domain" description="Rhodopsin" evidence="8">
    <location>
        <begin position="57"/>
        <end position="297"/>
    </location>
</feature>
<evidence type="ECO:0000256" key="1">
    <source>
        <dbReference type="ARBA" id="ARBA00004141"/>
    </source>
</evidence>
<comment type="subcellular location">
    <subcellularLocation>
        <location evidence="1">Membrane</location>
        <topology evidence="1">Multi-pass membrane protein</topology>
    </subcellularLocation>
</comment>
<protein>
    <submittedName>
        <fullName evidence="9">Cfem domain-containing protein</fullName>
    </submittedName>
</protein>
<evidence type="ECO:0000256" key="5">
    <source>
        <dbReference type="ARBA" id="ARBA00038359"/>
    </source>
</evidence>
<evidence type="ECO:0000256" key="6">
    <source>
        <dbReference type="SAM" id="MobiDB-lite"/>
    </source>
</evidence>
<dbReference type="STRING" id="1262450.S3BWI1"/>
<dbReference type="eggNOG" id="ENOG502SN0C">
    <property type="taxonomic scope" value="Eukaryota"/>
</dbReference>
<dbReference type="Pfam" id="PF20684">
    <property type="entry name" value="Fung_rhodopsin"/>
    <property type="match status" value="1"/>
</dbReference>
<keyword evidence="4 7" id="KW-0472">Membrane</keyword>
<reference evidence="9 10" key="1">
    <citation type="journal article" date="2013" name="BMC Genomics">
        <title>The genome and transcriptome of the pine saprophyte Ophiostoma piceae, and a comparison with the bark beetle-associated pine pathogen Grosmannia clavigera.</title>
        <authorList>
            <person name="Haridas S."/>
            <person name="Wang Y."/>
            <person name="Lim L."/>
            <person name="Massoumi Alamouti S."/>
            <person name="Jackman S."/>
            <person name="Docking R."/>
            <person name="Robertson G."/>
            <person name="Birol I."/>
            <person name="Bohlmann J."/>
            <person name="Breuil C."/>
        </authorList>
    </citation>
    <scope>NUCLEOTIDE SEQUENCE [LARGE SCALE GENOMIC DNA]</scope>
    <source>
        <strain evidence="9 10">UAMH 11346</strain>
    </source>
</reference>
<feature type="transmembrane region" description="Helical" evidence="7">
    <location>
        <begin position="41"/>
        <end position="61"/>
    </location>
</feature>
<dbReference type="VEuPathDB" id="FungiDB:F503_00056"/>
<feature type="compositionally biased region" description="Polar residues" evidence="6">
    <location>
        <begin position="361"/>
        <end position="374"/>
    </location>
</feature>
<feature type="transmembrane region" description="Helical" evidence="7">
    <location>
        <begin position="153"/>
        <end position="174"/>
    </location>
</feature>
<feature type="transmembrane region" description="Helical" evidence="7">
    <location>
        <begin position="123"/>
        <end position="141"/>
    </location>
</feature>
<evidence type="ECO:0000313" key="10">
    <source>
        <dbReference type="Proteomes" id="UP000016923"/>
    </source>
</evidence>
<feature type="transmembrane region" description="Helical" evidence="7">
    <location>
        <begin position="73"/>
        <end position="93"/>
    </location>
</feature>
<feature type="region of interest" description="Disordered" evidence="6">
    <location>
        <begin position="433"/>
        <end position="466"/>
    </location>
</feature>
<dbReference type="PANTHER" id="PTHR33048:SF47">
    <property type="entry name" value="INTEGRAL MEMBRANE PROTEIN-RELATED"/>
    <property type="match status" value="1"/>
</dbReference>
<dbReference type="OMA" id="NYHNERI"/>
<dbReference type="PANTHER" id="PTHR33048">
    <property type="entry name" value="PTH11-LIKE INTEGRAL MEMBRANE PROTEIN (AFU_ORTHOLOGUE AFUA_5G11245)"/>
    <property type="match status" value="1"/>
</dbReference>
<evidence type="ECO:0000256" key="2">
    <source>
        <dbReference type="ARBA" id="ARBA00022692"/>
    </source>
</evidence>
<accession>S3BWI1</accession>
<dbReference type="Proteomes" id="UP000016923">
    <property type="component" value="Unassembled WGS sequence"/>
</dbReference>
<evidence type="ECO:0000313" key="9">
    <source>
        <dbReference type="EMBL" id="EPE04902.1"/>
    </source>
</evidence>
<evidence type="ECO:0000259" key="8">
    <source>
        <dbReference type="Pfam" id="PF20684"/>
    </source>
</evidence>
<organism evidence="9 10">
    <name type="scientific">Ophiostoma piceae (strain UAMH 11346)</name>
    <name type="common">Sap stain fungus</name>
    <dbReference type="NCBI Taxonomy" id="1262450"/>
    <lineage>
        <taxon>Eukaryota</taxon>
        <taxon>Fungi</taxon>
        <taxon>Dikarya</taxon>
        <taxon>Ascomycota</taxon>
        <taxon>Pezizomycotina</taxon>
        <taxon>Sordariomycetes</taxon>
        <taxon>Sordariomycetidae</taxon>
        <taxon>Ophiostomatales</taxon>
        <taxon>Ophiostomataceae</taxon>
        <taxon>Ophiostoma</taxon>
    </lineage>
</organism>
<proteinExistence type="inferred from homology"/>
<dbReference type="HOGENOM" id="CLU_028200_29_1_1"/>
<evidence type="ECO:0000256" key="4">
    <source>
        <dbReference type="ARBA" id="ARBA00023136"/>
    </source>
</evidence>
<feature type="transmembrane region" description="Helical" evidence="7">
    <location>
        <begin position="198"/>
        <end position="220"/>
    </location>
</feature>
<feature type="region of interest" description="Disordered" evidence="6">
    <location>
        <begin position="330"/>
        <end position="409"/>
    </location>
</feature>
<feature type="compositionally biased region" description="Gly residues" evidence="6">
    <location>
        <begin position="335"/>
        <end position="344"/>
    </location>
</feature>
<evidence type="ECO:0000256" key="7">
    <source>
        <dbReference type="SAM" id="Phobius"/>
    </source>
</evidence>
<sequence>MGLDLFSDAQHPSWTLAALAMASRASSTTDNPTSPLQQFGFALNFFFPSLALIIVGLRIYSRAQTKQLALDDALIIIAMVLSIGETATTYMYMKTNFIAIHAWNIPADYDAVQANIWNFAVQVLYNPILALVKTSMLLFLLKLGRQKPGVRWCIYALNTFNLSLMVAIFLVVIFQCKPIAYNWDHSIEGGTCIDQGSFYVATTALTLFTDVLTLAIPFWVFLDLKMPLRVKIVLFFVFLLGGIVTVVGIVRLWYIYTAFFKPPGSDPTYSLGFCTSGIETNLAIICASAPSLRGLVRSWFPRFFSSNRPSGNPYYEDRYRLGDSSNFNESNAAGGRRGGNGYGRGSKAAGSRIGHDGSRNMDGNTVVGESSSAGKSIALRDLKNKGGGMGISGHSTTHTAIGGGSPTASEEEIMSYNGIIRTTDVMVHYDDESQNARKDSIDSHHHSDRQSNSNSIGLGATVKESV</sequence>
<keyword evidence="2 7" id="KW-0812">Transmembrane</keyword>